<keyword evidence="1" id="KW-0472">Membrane</keyword>
<keyword evidence="3" id="KW-1185">Reference proteome</keyword>
<protein>
    <submittedName>
        <fullName evidence="2">Uncharacterized protein</fullName>
    </submittedName>
</protein>
<organism evidence="2 3">
    <name type="scientific">Deinococcus hopiensis KR-140</name>
    <dbReference type="NCBI Taxonomy" id="695939"/>
    <lineage>
        <taxon>Bacteria</taxon>
        <taxon>Thermotogati</taxon>
        <taxon>Deinococcota</taxon>
        <taxon>Deinococci</taxon>
        <taxon>Deinococcales</taxon>
        <taxon>Deinococcaceae</taxon>
        <taxon>Deinococcus</taxon>
    </lineage>
</organism>
<keyword evidence="1" id="KW-1133">Transmembrane helix</keyword>
<feature type="transmembrane region" description="Helical" evidence="1">
    <location>
        <begin position="33"/>
        <end position="54"/>
    </location>
</feature>
<dbReference type="Proteomes" id="UP000192582">
    <property type="component" value="Unassembled WGS sequence"/>
</dbReference>
<dbReference type="EMBL" id="FWWU01000008">
    <property type="protein sequence ID" value="SMB85746.1"/>
    <property type="molecule type" value="Genomic_DNA"/>
</dbReference>
<evidence type="ECO:0000313" key="2">
    <source>
        <dbReference type="EMBL" id="SMB85746.1"/>
    </source>
</evidence>
<keyword evidence="1" id="KW-0812">Transmembrane</keyword>
<dbReference type="STRING" id="695939.SAMN00790413_03523"/>
<gene>
    <name evidence="2" type="ORF">SAMN00790413_03523</name>
</gene>
<dbReference type="AlphaFoldDB" id="A0A1W1UXE2"/>
<name>A0A1W1UXE2_9DEIO</name>
<sequence length="56" mass="6623">MNKHGEQLKNGAYTPGVKRLFRKFRWRLGRNDAFWMTLLTVAVVLATLMLMQLLMR</sequence>
<reference evidence="2 3" key="1">
    <citation type="submission" date="2017-04" db="EMBL/GenBank/DDBJ databases">
        <authorList>
            <person name="Afonso C.L."/>
            <person name="Miller P.J."/>
            <person name="Scott M.A."/>
            <person name="Spackman E."/>
            <person name="Goraichik I."/>
            <person name="Dimitrov K.M."/>
            <person name="Suarez D.L."/>
            <person name="Swayne D.E."/>
        </authorList>
    </citation>
    <scope>NUCLEOTIDE SEQUENCE [LARGE SCALE GENOMIC DNA]</scope>
    <source>
        <strain evidence="2 3">KR-140</strain>
    </source>
</reference>
<evidence type="ECO:0000256" key="1">
    <source>
        <dbReference type="SAM" id="Phobius"/>
    </source>
</evidence>
<accession>A0A1W1UXE2</accession>
<evidence type="ECO:0000313" key="3">
    <source>
        <dbReference type="Proteomes" id="UP000192582"/>
    </source>
</evidence>
<proteinExistence type="predicted"/>